<dbReference type="PATRIC" id="fig|28229.3.peg.1129"/>
<evidence type="ECO:0000259" key="1">
    <source>
        <dbReference type="Pfam" id="PF04287"/>
    </source>
</evidence>
<dbReference type="PANTHER" id="PTHR39586:SF1">
    <property type="entry name" value="CYTOPLASMIC PROTEIN"/>
    <property type="match status" value="1"/>
</dbReference>
<dbReference type="InterPro" id="IPR007384">
    <property type="entry name" value="UCP006257"/>
</dbReference>
<feature type="domain" description="YqcC-like" evidence="1">
    <location>
        <begin position="8"/>
        <end position="103"/>
    </location>
</feature>
<dbReference type="AlphaFoldDB" id="A0A099L063"/>
<proteinExistence type="predicted"/>
<dbReference type="InterPro" id="IPR023376">
    <property type="entry name" value="YqcC-like_dom"/>
</dbReference>
<evidence type="ECO:0000313" key="2">
    <source>
        <dbReference type="EMBL" id="KGJ96246.1"/>
    </source>
</evidence>
<dbReference type="GO" id="GO:0044010">
    <property type="term" value="P:single-species biofilm formation"/>
    <property type="evidence" value="ECO:0007669"/>
    <property type="project" value="TreeGrafter"/>
</dbReference>
<dbReference type="SUPFAM" id="SSF158452">
    <property type="entry name" value="YqcC-like"/>
    <property type="match status" value="1"/>
</dbReference>
<comment type="caution">
    <text evidence="2">The sequence shown here is derived from an EMBL/GenBank/DDBJ whole genome shotgun (WGS) entry which is preliminary data.</text>
</comment>
<dbReference type="Gene3D" id="1.20.1440.40">
    <property type="entry name" value="YqcC-like"/>
    <property type="match status" value="1"/>
</dbReference>
<dbReference type="OrthoDB" id="8794567at2"/>
<dbReference type="PANTHER" id="PTHR39586">
    <property type="entry name" value="CYTOPLASMIC PROTEIN-RELATED"/>
    <property type="match status" value="1"/>
</dbReference>
<sequence>MKTDIEAIVTLLEELANELKSLDLWQTQIPTTTELASSAPFCCDTLTFEQWLQFIFIPKIMQMIKLRQPLPTKIGLSPMAEQVYKHLVDNTKPLLNVIHKIDQVMTGQGN</sequence>
<protein>
    <submittedName>
        <fullName evidence="2">YqcC-like domain containing protein</fullName>
    </submittedName>
</protein>
<gene>
    <name evidence="2" type="ORF">GAB14E_0193</name>
</gene>
<evidence type="ECO:0000313" key="3">
    <source>
        <dbReference type="Proteomes" id="UP000029868"/>
    </source>
</evidence>
<dbReference type="Pfam" id="PF04287">
    <property type="entry name" value="DUF446"/>
    <property type="match status" value="1"/>
</dbReference>
<dbReference type="InterPro" id="IPR036814">
    <property type="entry name" value="YqcC-like_sf"/>
</dbReference>
<dbReference type="PIRSF" id="PIRSF006257">
    <property type="entry name" value="UCP006257"/>
    <property type="match status" value="1"/>
</dbReference>
<dbReference type="Proteomes" id="UP000029868">
    <property type="component" value="Unassembled WGS sequence"/>
</dbReference>
<organism evidence="2 3">
    <name type="scientific">Colwellia psychrerythraea</name>
    <name type="common">Vibrio psychroerythus</name>
    <dbReference type="NCBI Taxonomy" id="28229"/>
    <lineage>
        <taxon>Bacteria</taxon>
        <taxon>Pseudomonadati</taxon>
        <taxon>Pseudomonadota</taxon>
        <taxon>Gammaproteobacteria</taxon>
        <taxon>Alteromonadales</taxon>
        <taxon>Colwelliaceae</taxon>
        <taxon>Colwellia</taxon>
    </lineage>
</organism>
<name>A0A099L063_COLPS</name>
<accession>A0A099L063</accession>
<dbReference type="EMBL" id="JQEC01000011">
    <property type="protein sequence ID" value="KGJ96246.1"/>
    <property type="molecule type" value="Genomic_DNA"/>
</dbReference>
<reference evidence="2 3" key="1">
    <citation type="submission" date="2014-08" db="EMBL/GenBank/DDBJ databases">
        <title>Genomic and Phenotypic Diversity of Colwellia psychrerythraea strains from Disparate Marine Basins.</title>
        <authorList>
            <person name="Techtmann S.M."/>
            <person name="Stelling S.C."/>
            <person name="Utturkar S.M."/>
            <person name="Alshibli N."/>
            <person name="Harris A."/>
            <person name="Brown S.D."/>
            <person name="Hazen T.C."/>
        </authorList>
    </citation>
    <scope>NUCLEOTIDE SEQUENCE [LARGE SCALE GENOMIC DNA]</scope>
    <source>
        <strain evidence="2 3">GAB14E</strain>
    </source>
</reference>